<dbReference type="eggNOG" id="ENOG5033XHN">
    <property type="taxonomic scope" value="Bacteria"/>
</dbReference>
<dbReference type="STRING" id="371042.NG99_12895"/>
<name>A0A0A3Z161_9GAMM</name>
<gene>
    <name evidence="2" type="ORF">NG99_12895</name>
</gene>
<dbReference type="Proteomes" id="UP000030351">
    <property type="component" value="Unassembled WGS sequence"/>
</dbReference>
<sequence length="155" mass="17074">MIWRTILLTACIISSSCMASSNEWKVYIQMIEQADNKTLHAFPGKIDSIGDTLDAEHTEELTTALSMALIKDPVSVINATNALDKSTDPLKQRFGTSMVCGIPLITHANQMKVEEYFSKAEPVLEKAGTPAAECLSNMRDTIEEIRQETAQNPAK</sequence>
<dbReference type="RefSeq" id="WP_034893292.1">
    <property type="nucleotide sequence ID" value="NZ_JRUQ01000039.1"/>
</dbReference>
<comment type="caution">
    <text evidence="2">The sequence shown here is derived from an EMBL/GenBank/DDBJ whole genome shotgun (WGS) entry which is preliminary data.</text>
</comment>
<proteinExistence type="predicted"/>
<dbReference type="OrthoDB" id="6539310at2"/>
<evidence type="ECO:0000313" key="3">
    <source>
        <dbReference type="Proteomes" id="UP000030351"/>
    </source>
</evidence>
<evidence type="ECO:0000256" key="1">
    <source>
        <dbReference type="SAM" id="SignalP"/>
    </source>
</evidence>
<dbReference type="AlphaFoldDB" id="A0A0A3Z161"/>
<dbReference type="EMBL" id="JRUQ01000039">
    <property type="protein sequence ID" value="KGT92837.1"/>
    <property type="molecule type" value="Genomic_DNA"/>
</dbReference>
<keyword evidence="3" id="KW-1185">Reference proteome</keyword>
<evidence type="ECO:0000313" key="2">
    <source>
        <dbReference type="EMBL" id="KGT92837.1"/>
    </source>
</evidence>
<feature type="chain" id="PRO_5002005900" description="Lipoprotein" evidence="1">
    <location>
        <begin position="20"/>
        <end position="155"/>
    </location>
</feature>
<organism evidence="2 3">
    <name type="scientific">Erwinia typographi</name>
    <dbReference type="NCBI Taxonomy" id="371042"/>
    <lineage>
        <taxon>Bacteria</taxon>
        <taxon>Pseudomonadati</taxon>
        <taxon>Pseudomonadota</taxon>
        <taxon>Gammaproteobacteria</taxon>
        <taxon>Enterobacterales</taxon>
        <taxon>Erwiniaceae</taxon>
        <taxon>Erwinia</taxon>
    </lineage>
</organism>
<protein>
    <recommendedName>
        <fullName evidence="4">Lipoprotein</fullName>
    </recommendedName>
</protein>
<keyword evidence="1" id="KW-0732">Signal</keyword>
<evidence type="ECO:0008006" key="4">
    <source>
        <dbReference type="Google" id="ProtNLM"/>
    </source>
</evidence>
<reference evidence="2 3" key="1">
    <citation type="submission" date="2014-10" db="EMBL/GenBank/DDBJ databases">
        <title>Genome sequence of Erwinia typographi M043b.</title>
        <authorList>
            <person name="Chan K.-G."/>
            <person name="Tan W.-S."/>
        </authorList>
    </citation>
    <scope>NUCLEOTIDE SEQUENCE [LARGE SCALE GENOMIC DNA]</scope>
    <source>
        <strain evidence="2 3">M043b</strain>
    </source>
</reference>
<accession>A0A0A3Z161</accession>
<feature type="signal peptide" evidence="1">
    <location>
        <begin position="1"/>
        <end position="19"/>
    </location>
</feature>
<dbReference type="PROSITE" id="PS51257">
    <property type="entry name" value="PROKAR_LIPOPROTEIN"/>
    <property type="match status" value="1"/>
</dbReference>